<reference evidence="3 4" key="1">
    <citation type="submission" date="2018-10" db="EMBL/GenBank/DDBJ databases">
        <title>Draft genome of Mycobacterium hodleri strain B.</title>
        <authorList>
            <person name="Amande T.J."/>
            <person name="Mcgenity T.J."/>
        </authorList>
    </citation>
    <scope>NUCLEOTIDE SEQUENCE [LARGE SCALE GENOMIC DNA]</scope>
    <source>
        <strain evidence="3 4">B</strain>
    </source>
</reference>
<dbReference type="NCBIfam" id="NF033542">
    <property type="entry name" value="transpos_IS110"/>
    <property type="match status" value="1"/>
</dbReference>
<proteinExistence type="predicted"/>
<evidence type="ECO:0000313" key="3">
    <source>
        <dbReference type="EMBL" id="TQR82379.1"/>
    </source>
</evidence>
<dbReference type="GO" id="GO:0003677">
    <property type="term" value="F:DNA binding"/>
    <property type="evidence" value="ECO:0007669"/>
    <property type="project" value="InterPro"/>
</dbReference>
<name>A0A544VQX5_9MYCO</name>
<evidence type="ECO:0000313" key="4">
    <source>
        <dbReference type="Proteomes" id="UP000315759"/>
    </source>
</evidence>
<dbReference type="PANTHER" id="PTHR33055:SF3">
    <property type="entry name" value="PUTATIVE TRANSPOSASE FOR IS117-RELATED"/>
    <property type="match status" value="1"/>
</dbReference>
<dbReference type="Pfam" id="PF02371">
    <property type="entry name" value="Transposase_20"/>
    <property type="match status" value="1"/>
</dbReference>
<protein>
    <submittedName>
        <fullName evidence="3">IS110 family transposase</fullName>
    </submittedName>
</protein>
<dbReference type="InterPro" id="IPR002525">
    <property type="entry name" value="Transp_IS110-like_N"/>
</dbReference>
<dbReference type="AlphaFoldDB" id="A0A544VQX5"/>
<dbReference type="GO" id="GO:0004803">
    <property type="term" value="F:transposase activity"/>
    <property type="evidence" value="ECO:0007669"/>
    <property type="project" value="InterPro"/>
</dbReference>
<dbReference type="Pfam" id="PF01548">
    <property type="entry name" value="DEDD_Tnp_IS110"/>
    <property type="match status" value="1"/>
</dbReference>
<dbReference type="EMBL" id="VIFX01000077">
    <property type="protein sequence ID" value="TQR82379.1"/>
    <property type="molecule type" value="Genomic_DNA"/>
</dbReference>
<gene>
    <name evidence="3" type="ORF">D8S82_32335</name>
</gene>
<evidence type="ECO:0000259" key="2">
    <source>
        <dbReference type="Pfam" id="PF02371"/>
    </source>
</evidence>
<feature type="domain" description="Transposase IS110-like N-terminal" evidence="1">
    <location>
        <begin position="5"/>
        <end position="162"/>
    </location>
</feature>
<dbReference type="PANTHER" id="PTHR33055">
    <property type="entry name" value="TRANSPOSASE FOR INSERTION SEQUENCE ELEMENT IS1111A"/>
    <property type="match status" value="1"/>
</dbReference>
<dbReference type="RefSeq" id="WP_142556001.1">
    <property type="nucleotide sequence ID" value="NZ_VIFX01000077.1"/>
</dbReference>
<sequence>MKLFCGIDWAEAHHDVAIIDGDGHLVAKKRITDDPAGFAELIEILTAAGDESEDPIPVAIETPRGLLVSALRATGRAVYAINPLAVARYRERHSVARTKSDHADAMTLAHILRVDAHLHRQLPKDSELCQAIAVLARAHQDAIWARTKAHNQLRSVLREFYPTFLAVFTGRFALGISSPEARAVLGIAPTPAAAAKLSVSRIAAALRRAGRSRNIDPTAVELKAALRESQLRQPVLVETAMGRQTLALLAALDTACASVVDLGQAAAEAFQQHPDYAVITSFPGLADSTGARVLAEIGDDRSRFSDARALKAYAGSAPVTRASGRSISISHRRIKNDRLANTGWVWAFAAATHCEPARLHYRRRREHGDRHAAANRHLFNKLLGQLYHCLQQGSAFDEAKAFAQTVDAAA</sequence>
<keyword evidence="4" id="KW-1185">Reference proteome</keyword>
<dbReference type="GO" id="GO:0006313">
    <property type="term" value="P:DNA transposition"/>
    <property type="evidence" value="ECO:0007669"/>
    <property type="project" value="InterPro"/>
</dbReference>
<accession>A0A544VQX5</accession>
<comment type="caution">
    <text evidence="3">The sequence shown here is derived from an EMBL/GenBank/DDBJ whole genome shotgun (WGS) entry which is preliminary data.</text>
</comment>
<feature type="domain" description="Transposase IS116/IS110/IS902 C-terminal" evidence="2">
    <location>
        <begin position="278"/>
        <end position="358"/>
    </location>
</feature>
<dbReference type="InterPro" id="IPR047650">
    <property type="entry name" value="Transpos_IS110"/>
</dbReference>
<organism evidence="3 4">
    <name type="scientific">Mycolicibacterium hodleri</name>
    <dbReference type="NCBI Taxonomy" id="49897"/>
    <lineage>
        <taxon>Bacteria</taxon>
        <taxon>Bacillati</taxon>
        <taxon>Actinomycetota</taxon>
        <taxon>Actinomycetes</taxon>
        <taxon>Mycobacteriales</taxon>
        <taxon>Mycobacteriaceae</taxon>
        <taxon>Mycolicibacterium</taxon>
    </lineage>
</organism>
<evidence type="ECO:0000259" key="1">
    <source>
        <dbReference type="Pfam" id="PF01548"/>
    </source>
</evidence>
<dbReference type="InterPro" id="IPR003346">
    <property type="entry name" value="Transposase_20"/>
</dbReference>
<dbReference type="Proteomes" id="UP000315759">
    <property type="component" value="Unassembled WGS sequence"/>
</dbReference>